<evidence type="ECO:0000313" key="7">
    <source>
        <dbReference type="Proteomes" id="UP000248349"/>
    </source>
</evidence>
<dbReference type="EMBL" id="KZ821244">
    <property type="protein sequence ID" value="PYH43401.1"/>
    <property type="molecule type" value="Genomic_DNA"/>
</dbReference>
<dbReference type="GO" id="GO:0005730">
    <property type="term" value="C:nucleolus"/>
    <property type="evidence" value="ECO:0007669"/>
    <property type="project" value="UniProtKB-SubCell"/>
</dbReference>
<sequence length="222" mass="25556">MGPQAKKRKVASKVEEINFDSADRESFLTGFRKRKQQRIKHAQEVAIKKAKEMKREERKRIREERTAGFQRAIEEHRRQLKKMQAAEDGSDASGQDSEDEGNEEEDWEGFAEPPAVDYEAEYIDEDRYTTVTVEEMDTSKEGLLRSAVDGSDSEIEDTGSSSKVAAANTSSSSEQSKKRKSDNKPKKKKKKFRYESKEDRKVTRIKERAAKSRKANARRERS</sequence>
<dbReference type="OrthoDB" id="551633at2759"/>
<feature type="compositionally biased region" description="Basic and acidic residues" evidence="5">
    <location>
        <begin position="50"/>
        <end position="77"/>
    </location>
</feature>
<dbReference type="InterPro" id="IPR019186">
    <property type="entry name" value="Nucleolar_protein_12"/>
</dbReference>
<dbReference type="PANTHER" id="PTHR14577:SF0">
    <property type="entry name" value="NUCLEOLAR PROTEIN 12"/>
    <property type="match status" value="1"/>
</dbReference>
<comment type="similarity">
    <text evidence="2">Belongs to the RRP17 family.</text>
</comment>
<evidence type="ECO:0000256" key="4">
    <source>
        <dbReference type="ARBA" id="ARBA00023242"/>
    </source>
</evidence>
<evidence type="ECO:0000256" key="3">
    <source>
        <dbReference type="ARBA" id="ARBA00023054"/>
    </source>
</evidence>
<keyword evidence="7" id="KW-1185">Reference proteome</keyword>
<gene>
    <name evidence="6" type="ORF">BP01DRAFT_344946</name>
</gene>
<protein>
    <recommendedName>
        <fullName evidence="8">Protein required for cell viability Rrp17</fullName>
    </recommendedName>
</protein>
<keyword evidence="4" id="KW-0539">Nucleus</keyword>
<comment type="subcellular location">
    <subcellularLocation>
        <location evidence="1">Nucleus</location>
        <location evidence="1">Nucleolus</location>
    </subcellularLocation>
</comment>
<feature type="compositionally biased region" description="Polar residues" evidence="5">
    <location>
        <begin position="158"/>
        <end position="169"/>
    </location>
</feature>
<evidence type="ECO:0000256" key="5">
    <source>
        <dbReference type="SAM" id="MobiDB-lite"/>
    </source>
</evidence>
<dbReference type="AlphaFoldDB" id="A0A318Z7W1"/>
<name>A0A318Z7W1_9EURO</name>
<dbReference type="RefSeq" id="XP_025429383.1">
    <property type="nucleotide sequence ID" value="XM_025573577.1"/>
</dbReference>
<evidence type="ECO:0000256" key="2">
    <source>
        <dbReference type="ARBA" id="ARBA00007175"/>
    </source>
</evidence>
<feature type="compositionally biased region" description="Acidic residues" evidence="5">
    <location>
        <begin position="96"/>
        <end position="109"/>
    </location>
</feature>
<dbReference type="GO" id="GO:0019843">
    <property type="term" value="F:rRNA binding"/>
    <property type="evidence" value="ECO:0007669"/>
    <property type="project" value="TreeGrafter"/>
</dbReference>
<dbReference type="Proteomes" id="UP000248349">
    <property type="component" value="Unassembled WGS sequence"/>
</dbReference>
<keyword evidence="3" id="KW-0175">Coiled coil</keyword>
<feature type="compositionally biased region" description="Basic and acidic residues" evidence="5">
    <location>
        <begin position="193"/>
        <end position="210"/>
    </location>
</feature>
<evidence type="ECO:0008006" key="8">
    <source>
        <dbReference type="Google" id="ProtNLM"/>
    </source>
</evidence>
<accession>A0A318Z7W1</accession>
<dbReference type="STRING" id="1450539.A0A318Z7W1"/>
<organism evidence="6 7">
    <name type="scientific">Aspergillus saccharolyticus JOP 1030-1</name>
    <dbReference type="NCBI Taxonomy" id="1450539"/>
    <lineage>
        <taxon>Eukaryota</taxon>
        <taxon>Fungi</taxon>
        <taxon>Dikarya</taxon>
        <taxon>Ascomycota</taxon>
        <taxon>Pezizomycotina</taxon>
        <taxon>Eurotiomycetes</taxon>
        <taxon>Eurotiomycetidae</taxon>
        <taxon>Eurotiales</taxon>
        <taxon>Aspergillaceae</taxon>
        <taxon>Aspergillus</taxon>
        <taxon>Aspergillus subgen. Circumdati</taxon>
    </lineage>
</organism>
<evidence type="ECO:0000313" key="6">
    <source>
        <dbReference type="EMBL" id="PYH43401.1"/>
    </source>
</evidence>
<evidence type="ECO:0000256" key="1">
    <source>
        <dbReference type="ARBA" id="ARBA00004604"/>
    </source>
</evidence>
<dbReference type="Pfam" id="PF09805">
    <property type="entry name" value="Nop25"/>
    <property type="match status" value="1"/>
</dbReference>
<proteinExistence type="inferred from homology"/>
<dbReference type="GeneID" id="37074805"/>
<reference evidence="6 7" key="1">
    <citation type="submission" date="2016-12" db="EMBL/GenBank/DDBJ databases">
        <title>The genomes of Aspergillus section Nigri reveals drivers in fungal speciation.</title>
        <authorList>
            <consortium name="DOE Joint Genome Institute"/>
            <person name="Vesth T.C."/>
            <person name="Nybo J."/>
            <person name="Theobald S."/>
            <person name="Brandl J."/>
            <person name="Frisvad J.C."/>
            <person name="Nielsen K.F."/>
            <person name="Lyhne E.K."/>
            <person name="Kogle M.E."/>
            <person name="Kuo A."/>
            <person name="Riley R."/>
            <person name="Clum A."/>
            <person name="Nolan M."/>
            <person name="Lipzen A."/>
            <person name="Salamov A."/>
            <person name="Henrissat B."/>
            <person name="Wiebenga A."/>
            <person name="De Vries R.P."/>
            <person name="Grigoriev I.V."/>
            <person name="Mortensen U.H."/>
            <person name="Andersen M.R."/>
            <person name="Baker S.E."/>
        </authorList>
    </citation>
    <scope>NUCLEOTIDE SEQUENCE [LARGE SCALE GENOMIC DNA]</scope>
    <source>
        <strain evidence="6 7">JOP 1030-1</strain>
    </source>
</reference>
<dbReference type="PANTHER" id="PTHR14577">
    <property type="entry name" value="NUCLEOLAR PROTEIN 12"/>
    <property type="match status" value="1"/>
</dbReference>
<feature type="region of interest" description="Disordered" evidence="5">
    <location>
        <begin position="50"/>
        <end position="222"/>
    </location>
</feature>
<feature type="compositionally biased region" description="Basic residues" evidence="5">
    <location>
        <begin position="177"/>
        <end position="192"/>
    </location>
</feature>